<comment type="caution">
    <text evidence="2">The sequence shown here is derived from an EMBL/GenBank/DDBJ whole genome shotgun (WGS) entry which is preliminary data.</text>
</comment>
<dbReference type="SUPFAM" id="SSF53335">
    <property type="entry name" value="S-adenosyl-L-methionine-dependent methyltransferases"/>
    <property type="match status" value="1"/>
</dbReference>
<evidence type="ECO:0000313" key="2">
    <source>
        <dbReference type="EMBL" id="RFU86125.1"/>
    </source>
</evidence>
<keyword evidence="1 2" id="KW-0808">Transferase</keyword>
<dbReference type="RefSeq" id="WP_128556213.1">
    <property type="nucleotide sequence ID" value="NZ_QUAK01000075.1"/>
</dbReference>
<dbReference type="GO" id="GO:0008168">
    <property type="term" value="F:methyltransferase activity"/>
    <property type="evidence" value="ECO:0007669"/>
    <property type="project" value="UniProtKB-KW"/>
</dbReference>
<dbReference type="GO" id="GO:0017000">
    <property type="term" value="P:antibiotic biosynthetic process"/>
    <property type="evidence" value="ECO:0007669"/>
    <property type="project" value="UniProtKB-ARBA"/>
</dbReference>
<name>A0A372M6G0_9ACTN</name>
<keyword evidence="2" id="KW-0489">Methyltransferase</keyword>
<dbReference type="GO" id="GO:0032259">
    <property type="term" value="P:methylation"/>
    <property type="evidence" value="ECO:0007669"/>
    <property type="project" value="UniProtKB-KW"/>
</dbReference>
<dbReference type="PANTHER" id="PTHR43861:SF3">
    <property type="entry name" value="PUTATIVE (AFU_ORTHOLOGUE AFUA_2G14390)-RELATED"/>
    <property type="match status" value="1"/>
</dbReference>
<evidence type="ECO:0000256" key="1">
    <source>
        <dbReference type="ARBA" id="ARBA00022679"/>
    </source>
</evidence>
<dbReference type="EMBL" id="QUAK01000075">
    <property type="protein sequence ID" value="RFU86125.1"/>
    <property type="molecule type" value="Genomic_DNA"/>
</dbReference>
<dbReference type="AlphaFoldDB" id="A0A372M6G0"/>
<dbReference type="CDD" id="cd02440">
    <property type="entry name" value="AdoMet_MTases"/>
    <property type="match status" value="1"/>
</dbReference>
<keyword evidence="3" id="KW-1185">Reference proteome</keyword>
<reference evidence="2 3" key="1">
    <citation type="submission" date="2018-08" db="EMBL/GenBank/DDBJ databases">
        <title>Isolation, diversity and antifungal activity of Actinobacteria from wheat.</title>
        <authorList>
            <person name="Han C."/>
        </authorList>
    </citation>
    <scope>NUCLEOTIDE SEQUENCE [LARGE SCALE GENOMIC DNA]</scope>
    <source>
        <strain evidence="2 3">NEAU-YY421</strain>
    </source>
</reference>
<gene>
    <name evidence="2" type="ORF">DY218_13410</name>
</gene>
<dbReference type="PANTHER" id="PTHR43861">
    <property type="entry name" value="TRANS-ACONITATE 2-METHYLTRANSFERASE-RELATED"/>
    <property type="match status" value="1"/>
</dbReference>
<protein>
    <submittedName>
        <fullName evidence="2">Class I SAM-dependent methyltransferase</fullName>
    </submittedName>
</protein>
<organism evidence="2 3">
    <name type="scientific">Streptomyces triticagri</name>
    <dbReference type="NCBI Taxonomy" id="2293568"/>
    <lineage>
        <taxon>Bacteria</taxon>
        <taxon>Bacillati</taxon>
        <taxon>Actinomycetota</taxon>
        <taxon>Actinomycetes</taxon>
        <taxon>Kitasatosporales</taxon>
        <taxon>Streptomycetaceae</taxon>
        <taxon>Streptomyces</taxon>
    </lineage>
</organism>
<proteinExistence type="predicted"/>
<dbReference type="OrthoDB" id="3469983at2"/>
<dbReference type="InterPro" id="IPR029063">
    <property type="entry name" value="SAM-dependent_MTases_sf"/>
</dbReference>
<dbReference type="Proteomes" id="UP000263094">
    <property type="component" value="Unassembled WGS sequence"/>
</dbReference>
<evidence type="ECO:0000313" key="3">
    <source>
        <dbReference type="Proteomes" id="UP000263094"/>
    </source>
</evidence>
<dbReference type="Gene3D" id="3.40.50.150">
    <property type="entry name" value="Vaccinia Virus protein VP39"/>
    <property type="match status" value="1"/>
</dbReference>
<dbReference type="Pfam" id="PF13489">
    <property type="entry name" value="Methyltransf_23"/>
    <property type="match status" value="1"/>
</dbReference>
<sequence length="267" mass="29002">MSAGTSDEYLYDSGSDLGQEQLDCLAGLLDHLTMENLGPLIRPGDRCLEIGAGKGTVARAMLERAGPSGRVVAIDLDTSRMEPVPGIELRKHDIIEGVPEGGPFDVIHARLVLMHLSRRREIVSALVDALAPGGRLVIGEFLGPPLEVVESPSPADTELFHRVVDTAFEEVSRIGALSTTWAAEVDACLRQEGLTAVESRRYGQTTAGGTAGCILFRNYIRQLEPLMLAAGLSEAELHRYYRLMGDPAFRVWFFDLMVTTGRRRAGG</sequence>
<accession>A0A372M6G0</accession>